<dbReference type="GO" id="GO:0005829">
    <property type="term" value="C:cytosol"/>
    <property type="evidence" value="ECO:0007669"/>
    <property type="project" value="TreeGrafter"/>
</dbReference>
<dbReference type="GO" id="GO:0003677">
    <property type="term" value="F:DNA binding"/>
    <property type="evidence" value="ECO:0007669"/>
    <property type="project" value="InterPro"/>
</dbReference>
<accession>A0A919UCT1</accession>
<name>A0A919UCT1_9ACTN</name>
<evidence type="ECO:0000256" key="1">
    <source>
        <dbReference type="ARBA" id="ARBA00010566"/>
    </source>
</evidence>
<comment type="caution">
    <text evidence="4">The sequence shown here is derived from an EMBL/GenBank/DDBJ whole genome shotgun (WGS) entry which is preliminary data.</text>
</comment>
<evidence type="ECO:0000313" key="5">
    <source>
        <dbReference type="Proteomes" id="UP000660611"/>
    </source>
</evidence>
<dbReference type="PRINTS" id="PR00143">
    <property type="entry name" value="CITRTSNTHASE"/>
</dbReference>
<sequence length="498" mass="50083">MGRWIGADEASRRLGVKPATLYAYVSRGVLARRKGDDGRSVFDSEEIERLALRGRPRHRPGAASELVIESAVTLLGPDRAYYRGRDAIDLAATATFEAAATWLWTGDPAAGAAGWVADPVAVAAARAAQDRLPPGVLPLERLQVITTTLAAADPVRLTLDPEAVIRTGRSLIAGLIDALPNPSAVAVPGTGAVPGAGSAVGTGSAADGGGAAGGGGAIAWRLWEKLAAPDADPALADVLRFAMVLLADHELAASTLAARVAASVRADPYAVVAAGLGVTSGALHGGASLGVEAMLAEATDPSLAGAVMGQRLRRGERIPGFGHAVYKSGDARATALLDRIRAATRPDPSASAPPSADPVVAAAIDPVAAAVTSPVASGITGPVASGITGPVASGITGPVTSVVTGTVAAPVRAGRVGVPHPALAVADAILAEAGRRHLPHVNVDFALGLLTTLAGMPRGAGEAIFAVARTAGWLAHAMEEYAHPTRLRLRASYTGPLA</sequence>
<dbReference type="GO" id="GO:0006099">
    <property type="term" value="P:tricarboxylic acid cycle"/>
    <property type="evidence" value="ECO:0007669"/>
    <property type="project" value="TreeGrafter"/>
</dbReference>
<dbReference type="GO" id="GO:0005975">
    <property type="term" value="P:carbohydrate metabolic process"/>
    <property type="evidence" value="ECO:0007669"/>
    <property type="project" value="TreeGrafter"/>
</dbReference>
<evidence type="ECO:0000256" key="2">
    <source>
        <dbReference type="ARBA" id="ARBA00022679"/>
    </source>
</evidence>
<comment type="similarity">
    <text evidence="1">Belongs to the citrate synthase family.</text>
</comment>
<reference evidence="4" key="1">
    <citation type="submission" date="2021-01" db="EMBL/GenBank/DDBJ databases">
        <title>Whole genome shotgun sequence of Dactylosporangium siamense NBRC 106093.</title>
        <authorList>
            <person name="Komaki H."/>
            <person name="Tamura T."/>
        </authorList>
    </citation>
    <scope>NUCLEOTIDE SEQUENCE</scope>
    <source>
        <strain evidence="4">NBRC 106093</strain>
    </source>
</reference>
<dbReference type="InterPro" id="IPR000551">
    <property type="entry name" value="MerR-type_HTH_dom"/>
</dbReference>
<dbReference type="GO" id="GO:0046912">
    <property type="term" value="F:acyltransferase activity, acyl groups converted into alkyl on transfer"/>
    <property type="evidence" value="ECO:0007669"/>
    <property type="project" value="InterPro"/>
</dbReference>
<dbReference type="SUPFAM" id="SSF46955">
    <property type="entry name" value="Putative DNA-binding domain"/>
    <property type="match status" value="1"/>
</dbReference>
<dbReference type="Pfam" id="PF13411">
    <property type="entry name" value="MerR_1"/>
    <property type="match status" value="1"/>
</dbReference>
<dbReference type="AlphaFoldDB" id="A0A919UCT1"/>
<dbReference type="GO" id="GO:0006355">
    <property type="term" value="P:regulation of DNA-templated transcription"/>
    <property type="evidence" value="ECO:0007669"/>
    <property type="project" value="InterPro"/>
</dbReference>
<dbReference type="PANTHER" id="PTHR11739">
    <property type="entry name" value="CITRATE SYNTHASE"/>
    <property type="match status" value="1"/>
</dbReference>
<proteinExistence type="inferred from homology"/>
<dbReference type="EMBL" id="BONQ01000059">
    <property type="protein sequence ID" value="GIG45943.1"/>
    <property type="molecule type" value="Genomic_DNA"/>
</dbReference>
<dbReference type="InterPro" id="IPR036969">
    <property type="entry name" value="Citrate_synthase_sf"/>
</dbReference>
<dbReference type="InterPro" id="IPR002020">
    <property type="entry name" value="Citrate_synthase"/>
</dbReference>
<keyword evidence="5" id="KW-1185">Reference proteome</keyword>
<dbReference type="SUPFAM" id="SSF48256">
    <property type="entry name" value="Citrate synthase"/>
    <property type="match status" value="2"/>
</dbReference>
<keyword evidence="2" id="KW-0808">Transferase</keyword>
<evidence type="ECO:0000313" key="4">
    <source>
        <dbReference type="EMBL" id="GIG45943.1"/>
    </source>
</evidence>
<dbReference type="InterPro" id="IPR016142">
    <property type="entry name" value="Citrate_synth-like_lrg_a-sub"/>
</dbReference>
<gene>
    <name evidence="4" type="ORF">Dsi01nite_039840</name>
</gene>
<dbReference type="InterPro" id="IPR009061">
    <property type="entry name" value="DNA-bd_dom_put_sf"/>
</dbReference>
<feature type="domain" description="HTH merR-type" evidence="3">
    <location>
        <begin position="8"/>
        <end position="52"/>
    </location>
</feature>
<protein>
    <recommendedName>
        <fullName evidence="3">HTH merR-type domain-containing protein</fullName>
    </recommendedName>
</protein>
<organism evidence="4 5">
    <name type="scientific">Dactylosporangium siamense</name>
    <dbReference type="NCBI Taxonomy" id="685454"/>
    <lineage>
        <taxon>Bacteria</taxon>
        <taxon>Bacillati</taxon>
        <taxon>Actinomycetota</taxon>
        <taxon>Actinomycetes</taxon>
        <taxon>Micromonosporales</taxon>
        <taxon>Micromonosporaceae</taxon>
        <taxon>Dactylosporangium</taxon>
    </lineage>
</organism>
<dbReference type="Proteomes" id="UP000660611">
    <property type="component" value="Unassembled WGS sequence"/>
</dbReference>
<dbReference type="Gene3D" id="1.10.580.10">
    <property type="entry name" value="Citrate Synthase, domain 1"/>
    <property type="match status" value="1"/>
</dbReference>
<dbReference type="RefSeq" id="WP_203847741.1">
    <property type="nucleotide sequence ID" value="NZ_BAAAVW010000012.1"/>
</dbReference>
<dbReference type="Pfam" id="PF00285">
    <property type="entry name" value="Citrate_synt"/>
    <property type="match status" value="2"/>
</dbReference>
<evidence type="ECO:0000259" key="3">
    <source>
        <dbReference type="Pfam" id="PF13411"/>
    </source>
</evidence>
<dbReference type="PANTHER" id="PTHR11739:SF4">
    <property type="entry name" value="CITRATE SYNTHASE, PEROXISOMAL"/>
    <property type="match status" value="1"/>
</dbReference>